<keyword evidence="4" id="KW-1185">Reference proteome</keyword>
<dbReference type="InterPro" id="IPR006439">
    <property type="entry name" value="HAD-SF_hydro_IA"/>
</dbReference>
<evidence type="ECO:0000256" key="2">
    <source>
        <dbReference type="ARBA" id="ARBA00022801"/>
    </source>
</evidence>
<dbReference type="InterPro" id="IPR051540">
    <property type="entry name" value="S-2-haloacid_dehalogenase"/>
</dbReference>
<evidence type="ECO:0000256" key="1">
    <source>
        <dbReference type="ARBA" id="ARBA00008106"/>
    </source>
</evidence>
<evidence type="ECO:0000313" key="4">
    <source>
        <dbReference type="Proteomes" id="UP001262582"/>
    </source>
</evidence>
<dbReference type="Pfam" id="PF13419">
    <property type="entry name" value="HAD_2"/>
    <property type="match status" value="1"/>
</dbReference>
<dbReference type="SUPFAM" id="SSF56784">
    <property type="entry name" value="HAD-like"/>
    <property type="match status" value="1"/>
</dbReference>
<dbReference type="RefSeq" id="WP_311502901.1">
    <property type="nucleotide sequence ID" value="NZ_JAVRHK010000004.1"/>
</dbReference>
<dbReference type="PANTHER" id="PTHR43316:SF3">
    <property type="entry name" value="HALOACID DEHALOGENASE, TYPE II (AFU_ORTHOLOGUE AFUA_2G07750)-RELATED"/>
    <property type="match status" value="1"/>
</dbReference>
<dbReference type="CDD" id="cd02588">
    <property type="entry name" value="HAD_L2-DEX"/>
    <property type="match status" value="1"/>
</dbReference>
<dbReference type="InterPro" id="IPR023198">
    <property type="entry name" value="PGP-like_dom2"/>
</dbReference>
<dbReference type="NCBIfam" id="TIGR01493">
    <property type="entry name" value="HAD-SF-IA-v2"/>
    <property type="match status" value="1"/>
</dbReference>
<dbReference type="Gene3D" id="3.40.50.1000">
    <property type="entry name" value="HAD superfamily/HAD-like"/>
    <property type="match status" value="1"/>
</dbReference>
<evidence type="ECO:0000313" key="3">
    <source>
        <dbReference type="EMBL" id="MDT0676562.1"/>
    </source>
</evidence>
<sequence length="223" mass="24871">MNKKPQLLIFDVNETLLDMNPLKESVNSAFQNENAFDVWFPMLLQYSLVETITGQYHDFSEIAAASLQMLAEKWGFSYTEKEMKKILEPVKKLPPYPDVPKGLEKLKKADVILVALTNGKPEVAEGQLIFANIDRFFELILSVEVVKKYKPHAATYNYVLEQTGTSAENSMMVAAHGWDIAGAKSAGLRTAFIERAGKSAYPLAEKPDLQVASVTTLAEKLLL</sequence>
<organism evidence="3 4">
    <name type="scientific">Autumnicola musiva</name>
    <dbReference type="NCBI Taxonomy" id="3075589"/>
    <lineage>
        <taxon>Bacteria</taxon>
        <taxon>Pseudomonadati</taxon>
        <taxon>Bacteroidota</taxon>
        <taxon>Flavobacteriia</taxon>
        <taxon>Flavobacteriales</taxon>
        <taxon>Flavobacteriaceae</taxon>
        <taxon>Autumnicola</taxon>
    </lineage>
</organism>
<comment type="similarity">
    <text evidence="1">Belongs to the HAD-like hydrolase superfamily. S-2-haloalkanoic acid dehalogenase family.</text>
</comment>
<reference evidence="3 4" key="1">
    <citation type="submission" date="2023-09" db="EMBL/GenBank/DDBJ databases">
        <authorList>
            <person name="Rey-Velasco X."/>
        </authorList>
    </citation>
    <scope>NUCLEOTIDE SEQUENCE [LARGE SCALE GENOMIC DNA]</scope>
    <source>
        <strain evidence="3 4">F117</strain>
    </source>
</reference>
<dbReference type="InterPro" id="IPR006328">
    <property type="entry name" value="2-HAD"/>
</dbReference>
<dbReference type="PANTHER" id="PTHR43316">
    <property type="entry name" value="HYDROLASE, HALOACID DELAHOGENASE-RELATED"/>
    <property type="match status" value="1"/>
</dbReference>
<proteinExistence type="inferred from homology"/>
<dbReference type="Proteomes" id="UP001262582">
    <property type="component" value="Unassembled WGS sequence"/>
</dbReference>
<comment type="caution">
    <text evidence="3">The sequence shown here is derived from an EMBL/GenBank/DDBJ whole genome shotgun (WGS) entry which is preliminary data.</text>
</comment>
<dbReference type="SFLD" id="SFLDS00003">
    <property type="entry name" value="Haloacid_Dehalogenase"/>
    <property type="match status" value="1"/>
</dbReference>
<dbReference type="InterPro" id="IPR041492">
    <property type="entry name" value="HAD_2"/>
</dbReference>
<dbReference type="EMBL" id="JAVRHK010000004">
    <property type="protein sequence ID" value="MDT0676562.1"/>
    <property type="molecule type" value="Genomic_DNA"/>
</dbReference>
<dbReference type="InterPro" id="IPR036412">
    <property type="entry name" value="HAD-like_sf"/>
</dbReference>
<accession>A0ABU3D4V4</accession>
<dbReference type="SFLD" id="SFLDG01129">
    <property type="entry name" value="C1.5:_HAD__Beta-PGM__Phosphata"/>
    <property type="match status" value="1"/>
</dbReference>
<dbReference type="Gene3D" id="1.10.150.240">
    <property type="entry name" value="Putative phosphatase, domain 2"/>
    <property type="match status" value="1"/>
</dbReference>
<name>A0ABU3D4V4_9FLAO</name>
<dbReference type="NCBIfam" id="TIGR01428">
    <property type="entry name" value="HAD_type_II"/>
    <property type="match status" value="1"/>
</dbReference>
<dbReference type="PRINTS" id="PR00413">
    <property type="entry name" value="HADHALOGNASE"/>
</dbReference>
<protein>
    <submittedName>
        <fullName evidence="3">Haloacid dehalogenase type II</fullName>
    </submittedName>
</protein>
<gene>
    <name evidence="3" type="ORF">RM539_08210</name>
</gene>
<keyword evidence="2" id="KW-0378">Hydrolase</keyword>
<dbReference type="InterPro" id="IPR023214">
    <property type="entry name" value="HAD_sf"/>
</dbReference>